<evidence type="ECO:0000256" key="5">
    <source>
        <dbReference type="SAM" id="MobiDB-lite"/>
    </source>
</evidence>
<dbReference type="Proteomes" id="UP000565468">
    <property type="component" value="Unassembled WGS sequence"/>
</dbReference>
<sequence>MVQLLTTGLLALSLAACGSQEDDPKQAAPAPAPAEQTPAAEQPAEQNSAEEGGTRTVTDAMGHEVKVPANPERVIASYLEDHLVALGIKPAAQWSTSKGSVQDYLQGDLEGVPTVPYDLPFEAVQALNPDLILMDSASTVEGGKYDQYNQIAPTYVVSKDVNIDWREELNKIAEVFGKEDKAKEVLDSYDAKAAEAKASIEQAAGNPSAAAVWLVGGKFFVVSENVSSGGVMYKDLGLKVPAVVKEISASATGNWSEISLEKLVQLDAEQLFVINSDGADSDVLSGALWKSIPAVKAGNVYEFSKSESWLYTGPIANSQIIDHIVASLVK</sequence>
<dbReference type="GO" id="GO:1901678">
    <property type="term" value="P:iron coordination entity transport"/>
    <property type="evidence" value="ECO:0007669"/>
    <property type="project" value="UniProtKB-ARBA"/>
</dbReference>
<dbReference type="SUPFAM" id="SSF53807">
    <property type="entry name" value="Helical backbone' metal receptor"/>
    <property type="match status" value="1"/>
</dbReference>
<feature type="compositionally biased region" description="Low complexity" evidence="5">
    <location>
        <begin position="26"/>
        <end position="46"/>
    </location>
</feature>
<dbReference type="InterPro" id="IPR051313">
    <property type="entry name" value="Bact_iron-sidero_bind"/>
</dbReference>
<organism evidence="7 8">
    <name type="scientific">Paenibacillus lemnae</name>
    <dbReference type="NCBI Taxonomy" id="1330551"/>
    <lineage>
        <taxon>Bacteria</taxon>
        <taxon>Bacillati</taxon>
        <taxon>Bacillota</taxon>
        <taxon>Bacilli</taxon>
        <taxon>Bacillales</taxon>
        <taxon>Paenibacillaceae</taxon>
        <taxon>Paenibacillus</taxon>
    </lineage>
</organism>
<dbReference type="Pfam" id="PF01497">
    <property type="entry name" value="Peripla_BP_2"/>
    <property type="match status" value="1"/>
</dbReference>
<dbReference type="EMBL" id="JABBPN010000030">
    <property type="protein sequence ID" value="NMO98128.1"/>
    <property type="molecule type" value="Genomic_DNA"/>
</dbReference>
<comment type="caution">
    <text evidence="7">The sequence shown here is derived from an EMBL/GenBank/DDBJ whole genome shotgun (WGS) entry which is preliminary data.</text>
</comment>
<evidence type="ECO:0000259" key="6">
    <source>
        <dbReference type="PROSITE" id="PS50983"/>
    </source>
</evidence>
<dbReference type="PANTHER" id="PTHR30532">
    <property type="entry name" value="IRON III DICITRATE-BINDING PERIPLASMIC PROTEIN"/>
    <property type="match status" value="1"/>
</dbReference>
<evidence type="ECO:0000313" key="8">
    <source>
        <dbReference type="Proteomes" id="UP000565468"/>
    </source>
</evidence>
<feature type="domain" description="Fe/B12 periplasmic-binding" evidence="6">
    <location>
        <begin position="71"/>
        <end position="330"/>
    </location>
</feature>
<dbReference type="PROSITE" id="PS50983">
    <property type="entry name" value="FE_B12_PBP"/>
    <property type="match status" value="1"/>
</dbReference>
<accession>A0A848MA50</accession>
<evidence type="ECO:0000256" key="1">
    <source>
        <dbReference type="ARBA" id="ARBA00004196"/>
    </source>
</evidence>
<dbReference type="GO" id="GO:0030288">
    <property type="term" value="C:outer membrane-bounded periplasmic space"/>
    <property type="evidence" value="ECO:0007669"/>
    <property type="project" value="TreeGrafter"/>
</dbReference>
<comment type="subcellular location">
    <subcellularLocation>
        <location evidence="1">Cell envelope</location>
    </subcellularLocation>
</comment>
<proteinExistence type="inferred from homology"/>
<keyword evidence="8" id="KW-1185">Reference proteome</keyword>
<name>A0A848MA50_PAELE</name>
<evidence type="ECO:0000256" key="3">
    <source>
        <dbReference type="ARBA" id="ARBA00022448"/>
    </source>
</evidence>
<reference evidence="7 8" key="1">
    <citation type="submission" date="2020-04" db="EMBL/GenBank/DDBJ databases">
        <title>Paenibacillus algicola sp. nov., a novel marine bacterium producing alginate lyase.</title>
        <authorList>
            <person name="Huang H."/>
        </authorList>
    </citation>
    <scope>NUCLEOTIDE SEQUENCE [LARGE SCALE GENOMIC DNA]</scope>
    <source>
        <strain evidence="7 8">L7-75</strain>
    </source>
</reference>
<comment type="similarity">
    <text evidence="2">Belongs to the bacterial solute-binding protein 8 family.</text>
</comment>
<protein>
    <submittedName>
        <fullName evidence="7">ABC transporter substrate-binding protein</fullName>
    </submittedName>
</protein>
<keyword evidence="3" id="KW-0813">Transport</keyword>
<dbReference type="PANTHER" id="PTHR30532:SF1">
    <property type="entry name" value="IRON(3+)-HYDROXAMATE-BINDING PROTEIN FHUD"/>
    <property type="match status" value="1"/>
</dbReference>
<dbReference type="AlphaFoldDB" id="A0A848MA50"/>
<evidence type="ECO:0000256" key="4">
    <source>
        <dbReference type="ARBA" id="ARBA00022729"/>
    </source>
</evidence>
<dbReference type="RefSeq" id="WP_169506913.1">
    <property type="nucleotide sequence ID" value="NZ_JABBPN010000030.1"/>
</dbReference>
<keyword evidence="4" id="KW-0732">Signal</keyword>
<dbReference type="InterPro" id="IPR002491">
    <property type="entry name" value="ABC_transptr_periplasmic_BD"/>
</dbReference>
<feature type="region of interest" description="Disordered" evidence="5">
    <location>
        <begin position="19"/>
        <end position="53"/>
    </location>
</feature>
<evidence type="ECO:0000256" key="2">
    <source>
        <dbReference type="ARBA" id="ARBA00008814"/>
    </source>
</evidence>
<evidence type="ECO:0000313" key="7">
    <source>
        <dbReference type="EMBL" id="NMO98128.1"/>
    </source>
</evidence>
<dbReference type="Gene3D" id="3.40.50.1980">
    <property type="entry name" value="Nitrogenase molybdenum iron protein domain"/>
    <property type="match status" value="2"/>
</dbReference>
<gene>
    <name evidence="7" type="ORF">HII30_20460</name>
</gene>